<evidence type="ECO:0000313" key="2">
    <source>
        <dbReference type="Ensembl" id="ENSAMXP00005040029.1"/>
    </source>
</evidence>
<keyword evidence="1" id="KW-1133">Transmembrane helix</keyword>
<keyword evidence="1" id="KW-0472">Membrane</keyword>
<dbReference type="AlphaFoldDB" id="A0A8B9KQF1"/>
<organism evidence="2 3">
    <name type="scientific">Astyanax mexicanus</name>
    <name type="common">Blind cave fish</name>
    <name type="synonym">Astyanax fasciatus mexicanus</name>
    <dbReference type="NCBI Taxonomy" id="7994"/>
    <lineage>
        <taxon>Eukaryota</taxon>
        <taxon>Metazoa</taxon>
        <taxon>Chordata</taxon>
        <taxon>Craniata</taxon>
        <taxon>Vertebrata</taxon>
        <taxon>Euteleostomi</taxon>
        <taxon>Actinopterygii</taxon>
        <taxon>Neopterygii</taxon>
        <taxon>Teleostei</taxon>
        <taxon>Ostariophysi</taxon>
        <taxon>Characiformes</taxon>
        <taxon>Characoidei</taxon>
        <taxon>Acestrorhamphidae</taxon>
        <taxon>Acestrorhamphinae</taxon>
        <taxon>Astyanax</taxon>
    </lineage>
</organism>
<evidence type="ECO:0000256" key="1">
    <source>
        <dbReference type="SAM" id="Phobius"/>
    </source>
</evidence>
<dbReference type="Proteomes" id="UP000694621">
    <property type="component" value="Unplaced"/>
</dbReference>
<keyword evidence="1" id="KW-0812">Transmembrane</keyword>
<name>A0A8B9KQF1_ASTMX</name>
<accession>A0A8B9KQF1</accession>
<protein>
    <submittedName>
        <fullName evidence="2">Uncharacterized protein</fullName>
    </submittedName>
</protein>
<dbReference type="Ensembl" id="ENSAMXT00005043587.1">
    <property type="protein sequence ID" value="ENSAMXP00005040029.1"/>
    <property type="gene ID" value="ENSAMXG00005018839.1"/>
</dbReference>
<proteinExistence type="predicted"/>
<evidence type="ECO:0000313" key="3">
    <source>
        <dbReference type="Proteomes" id="UP000694621"/>
    </source>
</evidence>
<reference evidence="2" key="1">
    <citation type="submission" date="2025-08" db="UniProtKB">
        <authorList>
            <consortium name="Ensembl"/>
        </authorList>
    </citation>
    <scope>IDENTIFICATION</scope>
</reference>
<sequence>MFKEGRVQSFYWSGGAGRAGWRVVLGDLCGEGFFFFPLFYFNFFLLGFFFLSFFEMGSGFGKKNVFGLENEIPSRMLSKVCMYFIYKGCYTNTAKFLDC</sequence>
<feature type="transmembrane region" description="Helical" evidence="1">
    <location>
        <begin position="33"/>
        <end position="54"/>
    </location>
</feature>